<protein>
    <submittedName>
        <fullName evidence="1">DNA alkylation repair protein</fullName>
    </submittedName>
</protein>
<gene>
    <name evidence="1" type="ORF">EOJ36_07610</name>
</gene>
<reference evidence="1 2" key="1">
    <citation type="submission" date="2019-01" db="EMBL/GenBank/DDBJ databases">
        <authorList>
            <person name="Chen W.-M."/>
        </authorList>
    </citation>
    <scope>NUCLEOTIDE SEQUENCE [LARGE SCALE GENOMIC DNA]</scope>
    <source>
        <strain evidence="1 2">FSY-15</strain>
    </source>
</reference>
<evidence type="ECO:0000313" key="1">
    <source>
        <dbReference type="EMBL" id="RVU24865.1"/>
    </source>
</evidence>
<dbReference type="EMBL" id="SACY01000003">
    <property type="protein sequence ID" value="RVU24865.1"/>
    <property type="molecule type" value="Genomic_DNA"/>
</dbReference>
<dbReference type="Pfam" id="PF08713">
    <property type="entry name" value="DNA_alkylation"/>
    <property type="match status" value="1"/>
</dbReference>
<dbReference type="InterPro" id="IPR014825">
    <property type="entry name" value="DNA_alkylation"/>
</dbReference>
<proteinExistence type="predicted"/>
<dbReference type="OrthoDB" id="1117222at2"/>
<dbReference type="SUPFAM" id="SSF48371">
    <property type="entry name" value="ARM repeat"/>
    <property type="match status" value="1"/>
</dbReference>
<keyword evidence="2" id="KW-1185">Reference proteome</keyword>
<dbReference type="PANTHER" id="PTHR34070:SF1">
    <property type="entry name" value="DNA ALKYLATION REPAIR PROTEIN"/>
    <property type="match status" value="1"/>
</dbReference>
<dbReference type="AlphaFoldDB" id="A0A437PRJ1"/>
<comment type="caution">
    <text evidence="1">The sequence shown here is derived from an EMBL/GenBank/DDBJ whole genome shotgun (WGS) entry which is preliminary data.</text>
</comment>
<name>A0A437PRJ1_9BACT</name>
<dbReference type="PANTHER" id="PTHR34070">
    <property type="entry name" value="ARMADILLO-TYPE FOLD"/>
    <property type="match status" value="1"/>
</dbReference>
<accession>A0A437PRJ1</accession>
<organism evidence="1 2">
    <name type="scientific">Sandaracinomonas limnophila</name>
    <dbReference type="NCBI Taxonomy" id="1862386"/>
    <lineage>
        <taxon>Bacteria</taxon>
        <taxon>Pseudomonadati</taxon>
        <taxon>Bacteroidota</taxon>
        <taxon>Cytophagia</taxon>
        <taxon>Cytophagales</taxon>
        <taxon>Flectobacillaceae</taxon>
        <taxon>Sandaracinomonas</taxon>
    </lineage>
</organism>
<dbReference type="InterPro" id="IPR016024">
    <property type="entry name" value="ARM-type_fold"/>
</dbReference>
<sequence>MSPWLEQLKIALEAKSNKENAYWMTKYMRNQFQFLGVKKPEQMEVFKQLFKSYPFPQNYLEIPNEMLDLPQHEFHYLAMVLVQKLKKDWDENVLDWVEKTALRYPWWDVTDVLAPKILGPYFLKYPQQKSNYLDRWMASNNFWLQRMCIIYVLDYKDKTDTADLQEIILQLASSKEFFIQKAIGWVLRQYARTNPNWVLQFVQNSSLPALSKREALKHLKS</sequence>
<evidence type="ECO:0000313" key="2">
    <source>
        <dbReference type="Proteomes" id="UP000282832"/>
    </source>
</evidence>
<dbReference type="Gene3D" id="1.25.10.90">
    <property type="match status" value="1"/>
</dbReference>
<dbReference type="RefSeq" id="WP_127803982.1">
    <property type="nucleotide sequence ID" value="NZ_SACY01000003.1"/>
</dbReference>
<dbReference type="Proteomes" id="UP000282832">
    <property type="component" value="Unassembled WGS sequence"/>
</dbReference>